<sequence>MKNSYTLLLLVFVVFSSCGDDLDDNLKASAATQFKFTHQWNALTVSSADFNTLQFINANGEELSVERLRYLISEVTFTRGNGEDIVIDGHHLIDVTEDSGLTYTPELEIPTGFYTNVSFTFGLNNEANMQNYIDLNSVSFNVPEMLGGGYHYMQMDGKFVNSAAEEMGYNYHAIRAVDNVGSNPTFPQDTFFTVNLGAVNIASETIVEVKMNIAEWFRNPNVWDLNVLNSVLMPNSEAQILMSENGQSVFSLGTVTP</sequence>
<organism evidence="2 3">
    <name type="scientific">Bizionia saleffrena</name>
    <dbReference type="NCBI Taxonomy" id="291189"/>
    <lineage>
        <taxon>Bacteria</taxon>
        <taxon>Pseudomonadati</taxon>
        <taxon>Bacteroidota</taxon>
        <taxon>Flavobacteriia</taxon>
        <taxon>Flavobacteriales</taxon>
        <taxon>Flavobacteriaceae</taxon>
        <taxon>Bizionia</taxon>
    </lineage>
</organism>
<dbReference type="Pfam" id="PF20243">
    <property type="entry name" value="MbnP"/>
    <property type="match status" value="1"/>
</dbReference>
<keyword evidence="3" id="KW-1185">Reference proteome</keyword>
<gene>
    <name evidence="2" type="ORF">ES676_12205</name>
</gene>
<dbReference type="PROSITE" id="PS51257">
    <property type="entry name" value="PROKAR_LIPOPROTEIN"/>
    <property type="match status" value="1"/>
</dbReference>
<dbReference type="AlphaFoldDB" id="A0A8H2LFC3"/>
<dbReference type="InterPro" id="IPR046863">
    <property type="entry name" value="MbnP-like_dom"/>
</dbReference>
<dbReference type="EMBL" id="VSKM01000014">
    <property type="protein sequence ID" value="TYB71770.1"/>
    <property type="molecule type" value="Genomic_DNA"/>
</dbReference>
<accession>A0A8H2LFC3</accession>
<feature type="domain" description="Copper-binding protein MbnP-like" evidence="1">
    <location>
        <begin position="32"/>
        <end position="222"/>
    </location>
</feature>
<evidence type="ECO:0000313" key="2">
    <source>
        <dbReference type="EMBL" id="TYB71770.1"/>
    </source>
</evidence>
<dbReference type="RefSeq" id="WP_148370606.1">
    <property type="nucleotide sequence ID" value="NZ_VSKM01000014.1"/>
</dbReference>
<reference evidence="2 3" key="1">
    <citation type="submission" date="2019-08" db="EMBL/GenBank/DDBJ databases">
        <title>Genomes of Antarctic Bizionia species.</title>
        <authorList>
            <person name="Bowman J.P."/>
        </authorList>
    </citation>
    <scope>NUCLEOTIDE SEQUENCE [LARGE SCALE GENOMIC DNA]</scope>
    <source>
        <strain evidence="2 3">HFD</strain>
    </source>
</reference>
<dbReference type="Proteomes" id="UP000323324">
    <property type="component" value="Unassembled WGS sequence"/>
</dbReference>
<evidence type="ECO:0000259" key="1">
    <source>
        <dbReference type="Pfam" id="PF20243"/>
    </source>
</evidence>
<name>A0A8H2LFC3_9FLAO</name>
<proteinExistence type="predicted"/>
<protein>
    <recommendedName>
        <fullName evidence="1">Copper-binding protein MbnP-like domain-containing protein</fullName>
    </recommendedName>
</protein>
<comment type="caution">
    <text evidence="2">The sequence shown here is derived from an EMBL/GenBank/DDBJ whole genome shotgun (WGS) entry which is preliminary data.</text>
</comment>
<evidence type="ECO:0000313" key="3">
    <source>
        <dbReference type="Proteomes" id="UP000323324"/>
    </source>
</evidence>